<proteinExistence type="predicted"/>
<keyword evidence="1" id="KW-0472">Membrane</keyword>
<feature type="transmembrane region" description="Helical" evidence="1">
    <location>
        <begin position="102"/>
        <end position="121"/>
    </location>
</feature>
<organism evidence="2 3">
    <name type="scientific">Sphingobium scionense</name>
    <dbReference type="NCBI Taxonomy" id="1404341"/>
    <lineage>
        <taxon>Bacteria</taxon>
        <taxon>Pseudomonadati</taxon>
        <taxon>Pseudomonadota</taxon>
        <taxon>Alphaproteobacteria</taxon>
        <taxon>Sphingomonadales</taxon>
        <taxon>Sphingomonadaceae</taxon>
        <taxon>Sphingobium</taxon>
    </lineage>
</organism>
<accession>A0A7W6LVL6</accession>
<keyword evidence="3" id="KW-1185">Reference proteome</keyword>
<dbReference type="EMBL" id="JACIEU010000033">
    <property type="protein sequence ID" value="MBB4151278.1"/>
    <property type="molecule type" value="Genomic_DNA"/>
</dbReference>
<feature type="transmembrane region" description="Helical" evidence="1">
    <location>
        <begin position="62"/>
        <end position="81"/>
    </location>
</feature>
<comment type="caution">
    <text evidence="2">The sequence shown here is derived from an EMBL/GenBank/DDBJ whole genome shotgun (WGS) entry which is preliminary data.</text>
</comment>
<reference evidence="2 3" key="1">
    <citation type="submission" date="2020-08" db="EMBL/GenBank/DDBJ databases">
        <title>Genomic Encyclopedia of Type Strains, Phase IV (KMG-IV): sequencing the most valuable type-strain genomes for metagenomic binning, comparative biology and taxonomic classification.</title>
        <authorList>
            <person name="Goeker M."/>
        </authorList>
    </citation>
    <scope>NUCLEOTIDE SEQUENCE [LARGE SCALE GENOMIC DNA]</scope>
    <source>
        <strain evidence="2 3">DSM 19371</strain>
    </source>
</reference>
<dbReference type="AlphaFoldDB" id="A0A7W6LVL6"/>
<evidence type="ECO:0000313" key="3">
    <source>
        <dbReference type="Proteomes" id="UP000590524"/>
    </source>
</evidence>
<keyword evidence="1" id="KW-0812">Transmembrane</keyword>
<name>A0A7W6LVL6_9SPHN</name>
<sequence length="122" mass="11964">MSEPSATPRSPKGLGTASLTLGGIAAGFGVAACCALPMLLASVGIGSAWLAGIAMTALPYRVPLLGIGALCLVAGAALLIRQQAVAARCAPGGLCTSLATRLITLAGLLIGAALLWLGYAYV</sequence>
<keyword evidence="1" id="KW-1133">Transmembrane helix</keyword>
<dbReference type="Proteomes" id="UP000590524">
    <property type="component" value="Unassembled WGS sequence"/>
</dbReference>
<dbReference type="RefSeq" id="WP_188084251.1">
    <property type="nucleotide sequence ID" value="NZ_JACIEU010000033.1"/>
</dbReference>
<feature type="transmembrane region" description="Helical" evidence="1">
    <location>
        <begin position="21"/>
        <end position="50"/>
    </location>
</feature>
<protein>
    <submittedName>
        <fullName evidence="2">Mercuric ion transport protein</fullName>
    </submittedName>
</protein>
<evidence type="ECO:0000313" key="2">
    <source>
        <dbReference type="EMBL" id="MBB4151278.1"/>
    </source>
</evidence>
<gene>
    <name evidence="2" type="ORF">GGQ90_005090</name>
</gene>
<evidence type="ECO:0000256" key="1">
    <source>
        <dbReference type="SAM" id="Phobius"/>
    </source>
</evidence>